<reference evidence="4 6" key="1">
    <citation type="journal article" date="2014" name="Genome Announc.">
        <title>Draft Genome Sequences of Streptococcus bovis Strains ATCC 33317 and JB1.</title>
        <authorList>
            <person name="Benahmed F.H."/>
            <person name="Gopinath G.R."/>
            <person name="Harbottle H."/>
            <person name="Cotta M.A."/>
            <person name="Luo Y."/>
            <person name="Henderson C."/>
            <person name="Teri P."/>
            <person name="Soppet D."/>
            <person name="Rasmussen M."/>
            <person name="Whitehead T.R."/>
            <person name="Davidson M."/>
        </authorList>
    </citation>
    <scope>NUCLEOTIDE SEQUENCE [LARGE SCALE GENOMIC DNA]</scope>
    <source>
        <strain evidence="4 6">JB1</strain>
    </source>
</reference>
<evidence type="ECO:0000313" key="5">
    <source>
        <dbReference type="EMBL" id="SFL14499.1"/>
    </source>
</evidence>
<dbReference type="InterPro" id="IPR009061">
    <property type="entry name" value="DNA-bd_dom_put_sf"/>
</dbReference>
<dbReference type="GO" id="GO:0003700">
    <property type="term" value="F:DNA-binding transcription factor activity"/>
    <property type="evidence" value="ECO:0007669"/>
    <property type="project" value="InterPro"/>
</dbReference>
<dbReference type="EMBL" id="FOTG01000003">
    <property type="protein sequence ID" value="SFL14499.1"/>
    <property type="molecule type" value="Genomic_DNA"/>
</dbReference>
<dbReference type="PANTHER" id="PTHR30204:SF98">
    <property type="entry name" value="HTH-TYPE TRANSCRIPTIONAL REGULATOR ADHR"/>
    <property type="match status" value="1"/>
</dbReference>
<accession>A0A091BS42</accession>
<dbReference type="RefSeq" id="WP_039697097.1">
    <property type="nucleotide sequence ID" value="NZ_AUZH01000026.1"/>
</dbReference>
<keyword evidence="1 5" id="KW-0238">DNA-binding</keyword>
<dbReference type="InterPro" id="IPR047057">
    <property type="entry name" value="MerR_fam"/>
</dbReference>
<dbReference type="PRINTS" id="PR00040">
    <property type="entry name" value="HTHMERR"/>
</dbReference>
<dbReference type="GO" id="GO:0003677">
    <property type="term" value="F:DNA binding"/>
    <property type="evidence" value="ECO:0007669"/>
    <property type="project" value="UniProtKB-KW"/>
</dbReference>
<gene>
    <name evidence="4" type="ORF">H702_07645</name>
    <name evidence="5" type="ORF">SAMN02910290_00598</name>
</gene>
<keyword evidence="7" id="KW-1185">Reference proteome</keyword>
<feature type="coiled-coil region" evidence="2">
    <location>
        <begin position="81"/>
        <end position="115"/>
    </location>
</feature>
<sequence>MNIKKVSEQTGVSADTIRYYERIGLLPRVHRNKSGVRDFSEKDIAALEFIRCFRSAGMSVESLIEYMSLVEEGEGTEKARMKILEEQREKLISRIAELQAAKERLDYKIENYKNIILKKEESLFEEGTAD</sequence>
<evidence type="ECO:0000313" key="6">
    <source>
        <dbReference type="Proteomes" id="UP000029382"/>
    </source>
</evidence>
<evidence type="ECO:0000259" key="3">
    <source>
        <dbReference type="PROSITE" id="PS50937"/>
    </source>
</evidence>
<dbReference type="Pfam" id="PF13411">
    <property type="entry name" value="MerR_1"/>
    <property type="match status" value="1"/>
</dbReference>
<dbReference type="Proteomes" id="UP000182793">
    <property type="component" value="Unassembled WGS sequence"/>
</dbReference>
<dbReference type="AlphaFoldDB" id="A0A091BS42"/>
<evidence type="ECO:0000313" key="7">
    <source>
        <dbReference type="Proteomes" id="UP000182793"/>
    </source>
</evidence>
<proteinExistence type="predicted"/>
<dbReference type="SMART" id="SM00422">
    <property type="entry name" value="HTH_MERR"/>
    <property type="match status" value="1"/>
</dbReference>
<dbReference type="PROSITE" id="PS50937">
    <property type="entry name" value="HTH_MERR_2"/>
    <property type="match status" value="1"/>
</dbReference>
<comment type="caution">
    <text evidence="4">The sequence shown here is derived from an EMBL/GenBank/DDBJ whole genome shotgun (WGS) entry which is preliminary data.</text>
</comment>
<dbReference type="EMBL" id="AUZH01000026">
    <property type="protein sequence ID" value="KFN87295.1"/>
    <property type="molecule type" value="Genomic_DNA"/>
</dbReference>
<feature type="domain" description="HTH merR-type" evidence="3">
    <location>
        <begin position="1"/>
        <end position="69"/>
    </location>
</feature>
<dbReference type="NCBIfam" id="NF041849">
    <property type="entry name" value="trans_regNmlR"/>
    <property type="match status" value="1"/>
</dbReference>
<dbReference type="PANTHER" id="PTHR30204">
    <property type="entry name" value="REDOX-CYCLING DRUG-SENSING TRANSCRIPTIONAL ACTIVATOR SOXR"/>
    <property type="match status" value="1"/>
</dbReference>
<dbReference type="Gene3D" id="1.10.1660.10">
    <property type="match status" value="1"/>
</dbReference>
<protein>
    <submittedName>
        <fullName evidence="5">DNA-binding transcriptional regulator, MerR family</fullName>
    </submittedName>
    <submittedName>
        <fullName evidence="4">MerR family transcriptional regulator</fullName>
    </submittedName>
</protein>
<dbReference type="CDD" id="cd01109">
    <property type="entry name" value="HTH_YyaN"/>
    <property type="match status" value="1"/>
</dbReference>
<evidence type="ECO:0000256" key="2">
    <source>
        <dbReference type="SAM" id="Coils"/>
    </source>
</evidence>
<organism evidence="4 6">
    <name type="scientific">Streptococcus equinus JB1</name>
    <dbReference type="NCBI Taxonomy" id="1294274"/>
    <lineage>
        <taxon>Bacteria</taxon>
        <taxon>Bacillati</taxon>
        <taxon>Bacillota</taxon>
        <taxon>Bacilli</taxon>
        <taxon>Lactobacillales</taxon>
        <taxon>Streptococcaceae</taxon>
        <taxon>Streptococcus</taxon>
    </lineage>
</organism>
<name>A0A091BS42_STREI</name>
<evidence type="ECO:0000256" key="1">
    <source>
        <dbReference type="ARBA" id="ARBA00023125"/>
    </source>
</evidence>
<dbReference type="SUPFAM" id="SSF46955">
    <property type="entry name" value="Putative DNA-binding domain"/>
    <property type="match status" value="1"/>
</dbReference>
<dbReference type="InterPro" id="IPR000551">
    <property type="entry name" value="MerR-type_HTH_dom"/>
</dbReference>
<dbReference type="Proteomes" id="UP000029382">
    <property type="component" value="Unassembled WGS sequence"/>
</dbReference>
<keyword evidence="2" id="KW-0175">Coiled coil</keyword>
<evidence type="ECO:0000313" key="4">
    <source>
        <dbReference type="EMBL" id="KFN87295.1"/>
    </source>
</evidence>
<reference evidence="5 7" key="2">
    <citation type="submission" date="2016-10" db="EMBL/GenBank/DDBJ databases">
        <authorList>
            <person name="Varghese N."/>
            <person name="Submissions S."/>
        </authorList>
    </citation>
    <scope>NUCLEOTIDE SEQUENCE [LARGE SCALE GENOMIC DNA]</scope>
    <source>
        <strain evidence="5 7">JB1</strain>
    </source>
</reference>